<organism evidence="1 2">
    <name type="scientific">Chromatium okenii</name>
    <dbReference type="NCBI Taxonomy" id="61644"/>
    <lineage>
        <taxon>Bacteria</taxon>
        <taxon>Pseudomonadati</taxon>
        <taxon>Pseudomonadota</taxon>
        <taxon>Gammaproteobacteria</taxon>
        <taxon>Chromatiales</taxon>
        <taxon>Chromatiaceae</taxon>
        <taxon>Chromatium</taxon>
    </lineage>
</organism>
<dbReference type="AlphaFoldDB" id="A0A2S7XRP8"/>
<evidence type="ECO:0000313" key="2">
    <source>
        <dbReference type="Proteomes" id="UP000239936"/>
    </source>
</evidence>
<dbReference type="OrthoDB" id="290767at2"/>
<keyword evidence="2" id="KW-1185">Reference proteome</keyword>
<gene>
    <name evidence="1" type="ORF">CXB77_10085</name>
</gene>
<evidence type="ECO:0000313" key="1">
    <source>
        <dbReference type="EMBL" id="PQJ96409.1"/>
    </source>
</evidence>
<protein>
    <submittedName>
        <fullName evidence="1">Uncharacterized protein</fullName>
    </submittedName>
</protein>
<name>A0A2S7XRP8_9GAMM</name>
<comment type="caution">
    <text evidence="1">The sequence shown here is derived from an EMBL/GenBank/DDBJ whole genome shotgun (WGS) entry which is preliminary data.</text>
</comment>
<proteinExistence type="predicted"/>
<accession>A0A2S7XRP8</accession>
<dbReference type="EMBL" id="PPGH01000035">
    <property type="protein sequence ID" value="PQJ96409.1"/>
    <property type="molecule type" value="Genomic_DNA"/>
</dbReference>
<reference evidence="1 2" key="1">
    <citation type="submission" date="2018-01" db="EMBL/GenBank/DDBJ databases">
        <title>The complete genome sequence of Chromatium okenii LaCa, a purple sulfur bacterium with a turbulent life.</title>
        <authorList>
            <person name="Luedin S.M."/>
            <person name="Liechti N."/>
            <person name="Storelli N."/>
            <person name="Danza F."/>
            <person name="Wittwer M."/>
            <person name="Pothier J.F."/>
            <person name="Tonolla M.A."/>
        </authorList>
    </citation>
    <scope>NUCLEOTIDE SEQUENCE [LARGE SCALE GENOMIC DNA]</scope>
    <source>
        <strain evidence="1 2">LaCa</strain>
    </source>
</reference>
<dbReference type="Proteomes" id="UP000239936">
    <property type="component" value="Unassembled WGS sequence"/>
</dbReference>
<sequence>MTDYFRNDVLIKRPYIQLHWCLAEIQMPIRCEIQADDGRIRYWWFVPELQRYLRVVTLADGVTLHNAFPDRRFKP</sequence>